<dbReference type="InterPro" id="IPR044822">
    <property type="entry name" value="Myb_DNA-bind_4"/>
</dbReference>
<evidence type="ECO:0000259" key="8">
    <source>
        <dbReference type="PROSITE" id="PS50090"/>
    </source>
</evidence>
<dbReference type="GO" id="GO:0006355">
    <property type="term" value="P:regulation of DNA-templated transcription"/>
    <property type="evidence" value="ECO:0007669"/>
    <property type="project" value="UniProtKB-ARBA"/>
</dbReference>
<evidence type="ECO:0000256" key="7">
    <source>
        <dbReference type="SAM" id="MobiDB-lite"/>
    </source>
</evidence>
<keyword evidence="2" id="KW-0805">Transcription regulation</keyword>
<dbReference type="EMBL" id="JAYWIO010000008">
    <property type="protein sequence ID" value="KAK7246000.1"/>
    <property type="molecule type" value="Genomic_DNA"/>
</dbReference>
<reference evidence="9 10" key="1">
    <citation type="submission" date="2024-01" db="EMBL/GenBank/DDBJ databases">
        <title>The genomes of 5 underutilized Papilionoideae crops provide insights into root nodulation and disease resistanc.</title>
        <authorList>
            <person name="Yuan L."/>
        </authorList>
    </citation>
    <scope>NUCLEOTIDE SEQUENCE [LARGE SCALE GENOMIC DNA]</scope>
    <source>
        <strain evidence="9">ZHUSHIDOU_FW_LH</strain>
        <tissue evidence="9">Leaf</tissue>
    </source>
</reference>
<feature type="region of interest" description="Disordered" evidence="7">
    <location>
        <begin position="79"/>
        <end position="102"/>
    </location>
</feature>
<comment type="subcellular location">
    <subcellularLocation>
        <location evidence="1">Nucleus</location>
    </subcellularLocation>
</comment>
<comment type="caution">
    <text evidence="9">The sequence shown here is derived from an EMBL/GenBank/DDBJ whole genome shotgun (WGS) entry which is preliminary data.</text>
</comment>
<dbReference type="Pfam" id="PF13837">
    <property type="entry name" value="Myb_DNA-bind_4"/>
    <property type="match status" value="1"/>
</dbReference>
<evidence type="ECO:0000256" key="1">
    <source>
        <dbReference type="ARBA" id="ARBA00004123"/>
    </source>
</evidence>
<keyword evidence="3" id="KW-0238">DNA-binding</keyword>
<evidence type="ECO:0000256" key="6">
    <source>
        <dbReference type="SAM" id="Coils"/>
    </source>
</evidence>
<keyword evidence="6" id="KW-0175">Coiled coil</keyword>
<dbReference type="PROSITE" id="PS50090">
    <property type="entry name" value="MYB_LIKE"/>
    <property type="match status" value="1"/>
</dbReference>
<protein>
    <recommendedName>
        <fullName evidence="8">Myb-like domain-containing protein</fullName>
    </recommendedName>
</protein>
<dbReference type="AlphaFoldDB" id="A0AAN9HNU8"/>
<feature type="coiled-coil region" evidence="6">
    <location>
        <begin position="181"/>
        <end position="231"/>
    </location>
</feature>
<name>A0AAN9HNU8_CROPI</name>
<dbReference type="PANTHER" id="PTHR21654:SF7">
    <property type="entry name" value="HOMEODOMAIN-LIKE SUPERFAMILY PROTEIN"/>
    <property type="match status" value="1"/>
</dbReference>
<dbReference type="Gene3D" id="1.10.10.60">
    <property type="entry name" value="Homeodomain-like"/>
    <property type="match status" value="1"/>
</dbReference>
<evidence type="ECO:0000256" key="5">
    <source>
        <dbReference type="ARBA" id="ARBA00023242"/>
    </source>
</evidence>
<dbReference type="GO" id="GO:0005634">
    <property type="term" value="C:nucleus"/>
    <property type="evidence" value="ECO:0007669"/>
    <property type="project" value="UniProtKB-SubCell"/>
</dbReference>
<gene>
    <name evidence="9" type="ORF">RIF29_40857</name>
</gene>
<dbReference type="InterPro" id="IPR001005">
    <property type="entry name" value="SANT/Myb"/>
</dbReference>
<keyword evidence="4" id="KW-0804">Transcription</keyword>
<evidence type="ECO:0000313" key="9">
    <source>
        <dbReference type="EMBL" id="KAK7246000.1"/>
    </source>
</evidence>
<dbReference type="CDD" id="cd12203">
    <property type="entry name" value="GT1"/>
    <property type="match status" value="1"/>
</dbReference>
<dbReference type="GO" id="GO:0003677">
    <property type="term" value="F:DNA binding"/>
    <property type="evidence" value="ECO:0007669"/>
    <property type="project" value="UniProtKB-KW"/>
</dbReference>
<keyword evidence="10" id="KW-1185">Reference proteome</keyword>
<proteinExistence type="predicted"/>
<dbReference type="Proteomes" id="UP001372338">
    <property type="component" value="Unassembled WGS sequence"/>
</dbReference>
<organism evidence="9 10">
    <name type="scientific">Crotalaria pallida</name>
    <name type="common">Smooth rattlebox</name>
    <name type="synonym">Crotalaria striata</name>
    <dbReference type="NCBI Taxonomy" id="3830"/>
    <lineage>
        <taxon>Eukaryota</taxon>
        <taxon>Viridiplantae</taxon>
        <taxon>Streptophyta</taxon>
        <taxon>Embryophyta</taxon>
        <taxon>Tracheophyta</taxon>
        <taxon>Spermatophyta</taxon>
        <taxon>Magnoliopsida</taxon>
        <taxon>eudicotyledons</taxon>
        <taxon>Gunneridae</taxon>
        <taxon>Pentapetalae</taxon>
        <taxon>rosids</taxon>
        <taxon>fabids</taxon>
        <taxon>Fabales</taxon>
        <taxon>Fabaceae</taxon>
        <taxon>Papilionoideae</taxon>
        <taxon>50 kb inversion clade</taxon>
        <taxon>genistoids sensu lato</taxon>
        <taxon>core genistoids</taxon>
        <taxon>Crotalarieae</taxon>
        <taxon>Crotalaria</taxon>
    </lineage>
</organism>
<evidence type="ECO:0000256" key="2">
    <source>
        <dbReference type="ARBA" id="ARBA00023015"/>
    </source>
</evidence>
<accession>A0AAN9HNU8</accession>
<evidence type="ECO:0000256" key="3">
    <source>
        <dbReference type="ARBA" id="ARBA00023125"/>
    </source>
</evidence>
<dbReference type="PANTHER" id="PTHR21654">
    <property type="entry name" value="FI21293P1"/>
    <property type="match status" value="1"/>
</dbReference>
<sequence length="395" mass="45266">MDMFAADHVSPFPDSGDLLYDPLFPPTDLLSYRHNPQKLRPIRPNTTTNNSPPLPLPLPLPVLNASSSSCEVNLLHPHHVEPSHPQQQYPPSPTHLVPGSGQPELCPLPTGLEPGWFHLFFVRLHYDSATYSRCHVSSSLDDHDDDENSSGSSKELGSRKRSKKTARNLEGFVQNLVMKVMEKQEQMHKQLVEMIEQKERERTMREEAWRREEMERIKKDEEARAQEKSRNLAIISFIQNLLGHEIQTPQPAEVSSKTEEVEGAAIIPNDFNGDPSNNRWPDAEVHALISSRISLEHKFRLMGAKGSIWEEISEAMHKKGYNRSARKCKEKWENINKYYRRTVGNGKKRPRQNSKTCLYFDELDILYRNGILINHGNALSNTNNVPKIEKESKTQ</sequence>
<keyword evidence="5" id="KW-0539">Nucleus</keyword>
<dbReference type="FunFam" id="1.10.10.60:FF:000092">
    <property type="entry name" value="Trihelix transcription factor GT-2"/>
    <property type="match status" value="1"/>
</dbReference>
<evidence type="ECO:0000256" key="4">
    <source>
        <dbReference type="ARBA" id="ARBA00023163"/>
    </source>
</evidence>
<evidence type="ECO:0000313" key="10">
    <source>
        <dbReference type="Proteomes" id="UP001372338"/>
    </source>
</evidence>
<feature type="region of interest" description="Disordered" evidence="7">
    <location>
        <begin position="136"/>
        <end position="165"/>
    </location>
</feature>
<feature type="domain" description="Myb-like" evidence="8">
    <location>
        <begin position="272"/>
        <end position="336"/>
    </location>
</feature>